<feature type="compositionally biased region" description="Low complexity" evidence="1">
    <location>
        <begin position="12"/>
        <end position="29"/>
    </location>
</feature>
<protein>
    <submittedName>
        <fullName evidence="2">Uncharacterized protein</fullName>
    </submittedName>
</protein>
<gene>
    <name evidence="2" type="ORF">L228DRAFT_165665</name>
</gene>
<dbReference type="AlphaFoldDB" id="A0A165FJR9"/>
<evidence type="ECO:0000256" key="1">
    <source>
        <dbReference type="SAM" id="MobiDB-lite"/>
    </source>
</evidence>
<dbReference type="GeneID" id="28894563"/>
<dbReference type="Proteomes" id="UP000076632">
    <property type="component" value="Unassembled WGS sequence"/>
</dbReference>
<accession>A0A165FJR9</accession>
<sequence length="327" mass="38320">MLQYSQDQVPQTNSSSSTLVESSDTSSMTSDSNCLASIWNKCKTFLRQLLTRTHEELEGMELEEFPGRGSNQATSSTNNDCTYIPQALTWADLNVPQDLHVILIENMHGLIEERLYREYNDHLPSKFQKRRETSLMQKLYQNHPEFSWYELYRKLDGHGQTYEEWLHNRNWKKAVDGAAWALCMNQRVILNEMKTYAEYEKIERKIEDVKKSGILNIKEAIDKASFSDVGSFLYHDRKALGALQKAEPGKYDELVECMNHLKRRYFFSLGRQDRSIYWIPTAQATRELRARLEHLKRERLEECCLGARVSHATQEENVQQNTPLRIR</sequence>
<dbReference type="EMBL" id="KV407461">
    <property type="protein sequence ID" value="KZF21058.1"/>
    <property type="molecule type" value="Genomic_DNA"/>
</dbReference>
<keyword evidence="3" id="KW-1185">Reference proteome</keyword>
<evidence type="ECO:0000313" key="2">
    <source>
        <dbReference type="EMBL" id="KZF21058.1"/>
    </source>
</evidence>
<name>A0A165FJR9_XYLHT</name>
<proteinExistence type="predicted"/>
<evidence type="ECO:0000313" key="3">
    <source>
        <dbReference type="Proteomes" id="UP000076632"/>
    </source>
</evidence>
<feature type="compositionally biased region" description="Polar residues" evidence="1">
    <location>
        <begin position="1"/>
        <end position="11"/>
    </location>
</feature>
<dbReference type="RefSeq" id="XP_018186613.1">
    <property type="nucleotide sequence ID" value="XM_018329426.1"/>
</dbReference>
<dbReference type="InParanoid" id="A0A165FJR9"/>
<reference evidence="2 3" key="1">
    <citation type="journal article" date="2016" name="Fungal Biol.">
        <title>The genome of Xylona heveae provides a window into fungal endophytism.</title>
        <authorList>
            <person name="Gazis R."/>
            <person name="Kuo A."/>
            <person name="Riley R."/>
            <person name="LaButti K."/>
            <person name="Lipzen A."/>
            <person name="Lin J."/>
            <person name="Amirebrahimi M."/>
            <person name="Hesse C.N."/>
            <person name="Spatafora J.W."/>
            <person name="Henrissat B."/>
            <person name="Hainaut M."/>
            <person name="Grigoriev I.V."/>
            <person name="Hibbett D.S."/>
        </authorList>
    </citation>
    <scope>NUCLEOTIDE SEQUENCE [LARGE SCALE GENOMIC DNA]</scope>
    <source>
        <strain evidence="2 3">TC161</strain>
    </source>
</reference>
<feature type="region of interest" description="Disordered" evidence="1">
    <location>
        <begin position="1"/>
        <end position="29"/>
    </location>
</feature>
<organism evidence="2 3">
    <name type="scientific">Xylona heveae (strain CBS 132557 / TC161)</name>
    <dbReference type="NCBI Taxonomy" id="1328760"/>
    <lineage>
        <taxon>Eukaryota</taxon>
        <taxon>Fungi</taxon>
        <taxon>Dikarya</taxon>
        <taxon>Ascomycota</taxon>
        <taxon>Pezizomycotina</taxon>
        <taxon>Xylonomycetes</taxon>
        <taxon>Xylonales</taxon>
        <taxon>Xylonaceae</taxon>
        <taxon>Xylona</taxon>
    </lineage>
</organism>